<organism evidence="8 9">
    <name type="scientific">Trichoplax adhaerens</name>
    <name type="common">Trichoplax reptans</name>
    <dbReference type="NCBI Taxonomy" id="10228"/>
    <lineage>
        <taxon>Eukaryota</taxon>
        <taxon>Metazoa</taxon>
        <taxon>Placozoa</taxon>
        <taxon>Uniplacotomia</taxon>
        <taxon>Trichoplacea</taxon>
        <taxon>Trichoplacidae</taxon>
        <taxon>Trichoplax</taxon>
    </lineage>
</organism>
<dbReference type="GeneID" id="6751249"/>
<dbReference type="HAMAP" id="MF_00251">
    <property type="entry name" value="Ribosomal_bL36"/>
    <property type="match status" value="1"/>
</dbReference>
<name>B3RPJ5_TRIAD</name>
<protein>
    <recommendedName>
        <fullName evidence="7">Ribosomal protein</fullName>
    </recommendedName>
</protein>
<dbReference type="EMBL" id="DS985242">
    <property type="protein sequence ID" value="EDV28200.1"/>
    <property type="molecule type" value="Genomic_DNA"/>
</dbReference>
<keyword evidence="5" id="KW-0496">Mitochondrion</keyword>
<evidence type="ECO:0000313" key="9">
    <source>
        <dbReference type="Proteomes" id="UP000009022"/>
    </source>
</evidence>
<keyword evidence="6 7" id="KW-0687">Ribonucleoprotein</keyword>
<accession>B3RPJ5</accession>
<dbReference type="PhylomeDB" id="B3RPJ5"/>
<dbReference type="PROSITE" id="PS00828">
    <property type="entry name" value="RIBOSOMAL_L36"/>
    <property type="match status" value="1"/>
</dbReference>
<dbReference type="GO" id="GO:0005840">
    <property type="term" value="C:ribosome"/>
    <property type="evidence" value="ECO:0007669"/>
    <property type="project" value="UniProtKB-KW"/>
</dbReference>
<reference evidence="8 9" key="1">
    <citation type="journal article" date="2008" name="Nature">
        <title>The Trichoplax genome and the nature of placozoans.</title>
        <authorList>
            <person name="Srivastava M."/>
            <person name="Begovic E."/>
            <person name="Chapman J."/>
            <person name="Putnam N.H."/>
            <person name="Hellsten U."/>
            <person name="Kawashima T."/>
            <person name="Kuo A."/>
            <person name="Mitros T."/>
            <person name="Salamov A."/>
            <person name="Carpenter M.L."/>
            <person name="Signorovitch A.Y."/>
            <person name="Moreno M.A."/>
            <person name="Kamm K."/>
            <person name="Grimwood J."/>
            <person name="Schmutz J."/>
            <person name="Shapiro H."/>
            <person name="Grigoriev I.V."/>
            <person name="Buss L.W."/>
            <person name="Schierwater B."/>
            <person name="Dellaporta S.L."/>
            <person name="Rokhsar D.S."/>
        </authorList>
    </citation>
    <scope>NUCLEOTIDE SEQUENCE [LARGE SCALE GENOMIC DNA]</scope>
    <source>
        <strain evidence="8 9">Grell-BS-1999</strain>
    </source>
</reference>
<evidence type="ECO:0000256" key="3">
    <source>
        <dbReference type="ARBA" id="ARBA00022946"/>
    </source>
</evidence>
<dbReference type="CTD" id="6751249"/>
<dbReference type="Pfam" id="PF00444">
    <property type="entry name" value="Ribosomal_L36"/>
    <property type="match status" value="1"/>
</dbReference>
<dbReference type="SUPFAM" id="SSF57840">
    <property type="entry name" value="Ribosomal protein L36"/>
    <property type="match status" value="1"/>
</dbReference>
<gene>
    <name evidence="8" type="ORF">TRIADDRAFT_21362</name>
</gene>
<evidence type="ECO:0000256" key="6">
    <source>
        <dbReference type="ARBA" id="ARBA00023274"/>
    </source>
</evidence>
<evidence type="ECO:0000256" key="2">
    <source>
        <dbReference type="ARBA" id="ARBA00007645"/>
    </source>
</evidence>
<dbReference type="PANTHER" id="PTHR46909:SF1">
    <property type="entry name" value="LARGE RIBOSOMAL SUBUNIT PROTEIN BL36M"/>
    <property type="match status" value="1"/>
</dbReference>
<dbReference type="PANTHER" id="PTHR46909">
    <property type="entry name" value="39S RIBOSOMAL PROTEIN L36, MITOCHONDRIAL"/>
    <property type="match status" value="1"/>
</dbReference>
<keyword evidence="3" id="KW-0809">Transit peptide</keyword>
<dbReference type="InterPro" id="IPR035977">
    <property type="entry name" value="Ribosomal_bL36_sp"/>
</dbReference>
<evidence type="ECO:0000256" key="7">
    <source>
        <dbReference type="RuleBase" id="RU000570"/>
    </source>
</evidence>
<sequence length="77" mass="9051">MLSSIVQTALRLSCNYLERFSASPFRQQNWVTNKLNARTFKVKSSLKLMCSGCKFVRRKGRLYVICKKKPRHKQRQG</sequence>
<dbReference type="eggNOG" id="KOG4122">
    <property type="taxonomic scope" value="Eukaryota"/>
</dbReference>
<dbReference type="STRING" id="10228.B3RPJ5"/>
<proteinExistence type="inferred from homology"/>
<dbReference type="GO" id="GO:1990904">
    <property type="term" value="C:ribonucleoprotein complex"/>
    <property type="evidence" value="ECO:0007669"/>
    <property type="project" value="UniProtKB-KW"/>
</dbReference>
<dbReference type="InParanoid" id="B3RPJ5"/>
<dbReference type="Proteomes" id="UP000009022">
    <property type="component" value="Unassembled WGS sequence"/>
</dbReference>
<dbReference type="HOGENOM" id="CLU_135723_2_0_1"/>
<dbReference type="GO" id="GO:0006412">
    <property type="term" value="P:translation"/>
    <property type="evidence" value="ECO:0007669"/>
    <property type="project" value="InterPro"/>
</dbReference>
<evidence type="ECO:0000256" key="5">
    <source>
        <dbReference type="ARBA" id="ARBA00023128"/>
    </source>
</evidence>
<comment type="subcellular location">
    <subcellularLocation>
        <location evidence="1">Mitochondrion</location>
    </subcellularLocation>
</comment>
<evidence type="ECO:0000256" key="1">
    <source>
        <dbReference type="ARBA" id="ARBA00004173"/>
    </source>
</evidence>
<dbReference type="KEGG" id="tad:TRIADDRAFT_21362"/>
<dbReference type="OrthoDB" id="10265903at2759"/>
<dbReference type="InterPro" id="IPR000473">
    <property type="entry name" value="Ribosomal_bL36"/>
</dbReference>
<comment type="similarity">
    <text evidence="2 7">Belongs to the bacterial ribosomal protein bL36 family.</text>
</comment>
<dbReference type="InterPro" id="IPR052143">
    <property type="entry name" value="Mitoribosomal_bL36m"/>
</dbReference>
<dbReference type="NCBIfam" id="TIGR01022">
    <property type="entry name" value="rpmJ_bact"/>
    <property type="match status" value="1"/>
</dbReference>
<keyword evidence="9" id="KW-1185">Reference proteome</keyword>
<evidence type="ECO:0000256" key="4">
    <source>
        <dbReference type="ARBA" id="ARBA00022980"/>
    </source>
</evidence>
<dbReference type="GO" id="GO:0005739">
    <property type="term" value="C:mitochondrion"/>
    <property type="evidence" value="ECO:0007669"/>
    <property type="project" value="UniProtKB-SubCell"/>
</dbReference>
<dbReference type="AlphaFoldDB" id="B3RPJ5"/>
<dbReference type="GO" id="GO:0003735">
    <property type="term" value="F:structural constituent of ribosome"/>
    <property type="evidence" value="ECO:0007669"/>
    <property type="project" value="InterPro"/>
</dbReference>
<evidence type="ECO:0000313" key="8">
    <source>
        <dbReference type="EMBL" id="EDV28200.1"/>
    </source>
</evidence>
<dbReference type="RefSeq" id="XP_002110034.1">
    <property type="nucleotide sequence ID" value="XM_002109998.1"/>
</dbReference>
<keyword evidence="4 7" id="KW-0689">Ribosomal protein</keyword>